<sequence>MAEVDLLRYYPKCKRNVDERVERADAKVREISMQFGEDFFDGSRIYGYGGYSYHPRFWGETVRHIKKHYGLADDAHLLDVGSAKGFMLHDFMQQFPDMTVAGIDISQYAYDNSIVSVRPFLRVGNAIEVPFADDSFDIVISINTVHNLPEIECKQALREIMRVTRKHAFIVVDGWKTEEERERLQRWVLTARTYMHVDDWKQLFKEVNYTGDYYWFTVD</sequence>
<dbReference type="GO" id="GO:0008757">
    <property type="term" value="F:S-adenosylmethionine-dependent methyltransferase activity"/>
    <property type="evidence" value="ECO:0007669"/>
    <property type="project" value="InterPro"/>
</dbReference>
<protein>
    <recommendedName>
        <fullName evidence="1">Methyltransferase type 11 domain-containing protein</fullName>
    </recommendedName>
</protein>
<proteinExistence type="predicted"/>
<reference evidence="2" key="1">
    <citation type="submission" date="2018-05" db="EMBL/GenBank/DDBJ databases">
        <authorList>
            <person name="Lanie J.A."/>
            <person name="Ng W.-L."/>
            <person name="Kazmierczak K.M."/>
            <person name="Andrzejewski T.M."/>
            <person name="Davidsen T.M."/>
            <person name="Wayne K.J."/>
            <person name="Tettelin H."/>
            <person name="Glass J.I."/>
            <person name="Rusch D."/>
            <person name="Podicherti R."/>
            <person name="Tsui H.-C.T."/>
            <person name="Winkler M.E."/>
        </authorList>
    </citation>
    <scope>NUCLEOTIDE SEQUENCE</scope>
</reference>
<name>A0A382B4X4_9ZZZZ</name>
<gene>
    <name evidence="2" type="ORF">METZ01_LOCUS161669</name>
</gene>
<dbReference type="SUPFAM" id="SSF53335">
    <property type="entry name" value="S-adenosyl-L-methionine-dependent methyltransferases"/>
    <property type="match status" value="1"/>
</dbReference>
<dbReference type="AlphaFoldDB" id="A0A382B4X4"/>
<feature type="domain" description="Methyltransferase type 11" evidence="1">
    <location>
        <begin position="78"/>
        <end position="171"/>
    </location>
</feature>
<accession>A0A382B4X4</accession>
<dbReference type="Gene3D" id="3.40.50.150">
    <property type="entry name" value="Vaccinia Virus protein VP39"/>
    <property type="match status" value="1"/>
</dbReference>
<dbReference type="Pfam" id="PF08241">
    <property type="entry name" value="Methyltransf_11"/>
    <property type="match status" value="1"/>
</dbReference>
<dbReference type="EMBL" id="UINC01028219">
    <property type="protein sequence ID" value="SVB08815.1"/>
    <property type="molecule type" value="Genomic_DNA"/>
</dbReference>
<evidence type="ECO:0000259" key="1">
    <source>
        <dbReference type="Pfam" id="PF08241"/>
    </source>
</evidence>
<dbReference type="InterPro" id="IPR029063">
    <property type="entry name" value="SAM-dependent_MTases_sf"/>
</dbReference>
<dbReference type="InterPro" id="IPR013216">
    <property type="entry name" value="Methyltransf_11"/>
</dbReference>
<evidence type="ECO:0000313" key="2">
    <source>
        <dbReference type="EMBL" id="SVB08815.1"/>
    </source>
</evidence>
<dbReference type="PANTHER" id="PTHR43591">
    <property type="entry name" value="METHYLTRANSFERASE"/>
    <property type="match status" value="1"/>
</dbReference>
<organism evidence="2">
    <name type="scientific">marine metagenome</name>
    <dbReference type="NCBI Taxonomy" id="408172"/>
    <lineage>
        <taxon>unclassified sequences</taxon>
        <taxon>metagenomes</taxon>
        <taxon>ecological metagenomes</taxon>
    </lineage>
</organism>
<dbReference type="CDD" id="cd02440">
    <property type="entry name" value="AdoMet_MTases"/>
    <property type="match status" value="1"/>
</dbReference>